<comment type="subcellular location">
    <subcellularLocation>
        <location evidence="5">Nucleus</location>
    </subcellularLocation>
    <subcellularLocation>
        <location evidence="5">Chromosome</location>
        <location evidence="5">Telomere</location>
    </subcellularLocation>
</comment>
<sequence>MPIFQDDQSLAIKFFLQKDLADDIQADLCEMIMSMGGRVEGKVPRAGFILISPGTPEEERLRTCWTSANRPDRHFVPYTYVEACKIAGMALKQVFVQNGIPIKMHIHPSIANLNARTVLSHRIMHSGGDPTATAQSARVILADPNTEVFGHLVKSYQETSDTYIESYLWVKKCVEKGVLTFTPLVYRNPGGRRPGEERTQFTDDDEANLAQWIAIKIPFKETGGRTGNRLYQQLCDMATEPDYAWVGRHTWQSWRERYKKNATRLDALVAAIVEEKKPSQGEKGQYGYIRQPEEKPKRIRVRKRKTASETNVEGSDPSTSTPGAYTEHQHTTHKFIHEQVPAERSQPIPDPPLEPFQNLHAPGSGPLDPGARDGAAEEEMDAADEDPDFVVRVGHEPPPKWGKRKVSDSFATDGEAPSKRHKSHELEPESSEVHAQHTTGENATVDDSLPARMHVIDQGLRDIAREFRFTAEEVQEYYDKCGEMGRTRAKFERDRRTLTQLAEF</sequence>
<keyword evidence="4 5" id="KW-0539">Nucleus</keyword>
<evidence type="ECO:0000256" key="3">
    <source>
        <dbReference type="ARBA" id="ARBA00022895"/>
    </source>
</evidence>
<dbReference type="EMBL" id="KV417490">
    <property type="protein sequence ID" value="KZP31202.1"/>
    <property type="molecule type" value="Genomic_DNA"/>
</dbReference>
<keyword evidence="3 5" id="KW-0779">Telomere</keyword>
<proteinExistence type="inferred from homology"/>
<protein>
    <recommendedName>
        <fullName evidence="5">DNA-binding protein RAP1</fullName>
    </recommendedName>
</protein>
<dbReference type="GO" id="GO:0010833">
    <property type="term" value="P:telomere maintenance via telomere lengthening"/>
    <property type="evidence" value="ECO:0007669"/>
    <property type="project" value="UniProtKB-UniRule"/>
</dbReference>
<organism evidence="8">
    <name type="scientific">Athelia psychrophila</name>
    <dbReference type="NCBI Taxonomy" id="1759441"/>
    <lineage>
        <taxon>Eukaryota</taxon>
        <taxon>Fungi</taxon>
        <taxon>Dikarya</taxon>
        <taxon>Basidiomycota</taxon>
        <taxon>Agaricomycotina</taxon>
        <taxon>Agaricomycetes</taxon>
        <taxon>Agaricomycetidae</taxon>
        <taxon>Atheliales</taxon>
        <taxon>Atheliaceae</taxon>
        <taxon>Athelia</taxon>
    </lineage>
</organism>
<dbReference type="InterPro" id="IPR039595">
    <property type="entry name" value="TE2IP/Rap1"/>
</dbReference>
<gene>
    <name evidence="8" type="ORF">FIBSPDRAFT_907792</name>
</gene>
<evidence type="ECO:0000313" key="8">
    <source>
        <dbReference type="EMBL" id="KZP31202.1"/>
    </source>
</evidence>
<comment type="similarity">
    <text evidence="1 5">Belongs to the RAP1 family.</text>
</comment>
<dbReference type="GO" id="GO:0031848">
    <property type="term" value="P:protection from non-homologous end joining at telomere"/>
    <property type="evidence" value="ECO:0007669"/>
    <property type="project" value="TreeGrafter"/>
</dbReference>
<dbReference type="PANTHER" id="PTHR16466">
    <property type="entry name" value="TELOMERE REPEAT-BINDING FACTOR 2-INTERACTING PROTEIN 1"/>
    <property type="match status" value="1"/>
</dbReference>
<dbReference type="CDD" id="cd11655">
    <property type="entry name" value="rap1_myb-like"/>
    <property type="match status" value="1"/>
</dbReference>
<dbReference type="GO" id="GO:0042162">
    <property type="term" value="F:telomeric DNA binding"/>
    <property type="evidence" value="ECO:0007669"/>
    <property type="project" value="TreeGrafter"/>
</dbReference>
<dbReference type="Gene3D" id="1.10.10.60">
    <property type="entry name" value="Homeodomain-like"/>
    <property type="match status" value="1"/>
</dbReference>
<feature type="compositionally biased region" description="Polar residues" evidence="6">
    <location>
        <begin position="308"/>
        <end position="323"/>
    </location>
</feature>
<dbReference type="SUPFAM" id="SSF46689">
    <property type="entry name" value="Homeodomain-like"/>
    <property type="match status" value="1"/>
</dbReference>
<feature type="compositionally biased region" description="Basic and acidic residues" evidence="6">
    <location>
        <begin position="327"/>
        <end position="341"/>
    </location>
</feature>
<comment type="function">
    <text evidence="5">Involved in the regulation of telomere length, clustering and has a specific role in telomere position effect (TPE).</text>
</comment>
<evidence type="ECO:0000259" key="7">
    <source>
        <dbReference type="Pfam" id="PF08914"/>
    </source>
</evidence>
<dbReference type="STRING" id="436010.A0A166U152"/>
<dbReference type="InterPro" id="IPR015010">
    <property type="entry name" value="TERF2IP_Myb"/>
</dbReference>
<dbReference type="AlphaFoldDB" id="A0A166U152"/>
<dbReference type="InterPro" id="IPR009057">
    <property type="entry name" value="Homeodomain-like_sf"/>
</dbReference>
<keyword evidence="2 5" id="KW-0158">Chromosome</keyword>
<evidence type="ECO:0000256" key="5">
    <source>
        <dbReference type="RuleBase" id="RU367107"/>
    </source>
</evidence>
<feature type="compositionally biased region" description="Basic and acidic residues" evidence="6">
    <location>
        <begin position="424"/>
        <end position="435"/>
    </location>
</feature>
<evidence type="ECO:0000256" key="1">
    <source>
        <dbReference type="ARBA" id="ARBA00010467"/>
    </source>
</evidence>
<feature type="region of interest" description="Disordered" evidence="6">
    <location>
        <begin position="279"/>
        <end position="450"/>
    </location>
</feature>
<feature type="compositionally biased region" description="Acidic residues" evidence="6">
    <location>
        <begin position="376"/>
        <end position="388"/>
    </location>
</feature>
<evidence type="ECO:0000256" key="2">
    <source>
        <dbReference type="ARBA" id="ARBA00022454"/>
    </source>
</evidence>
<dbReference type="OrthoDB" id="435460at2759"/>
<accession>A0A166U152</accession>
<dbReference type="PANTHER" id="PTHR16466:SF6">
    <property type="entry name" value="TELOMERIC REPEAT-BINDING FACTOR 2-INTERACTING PROTEIN 1"/>
    <property type="match status" value="1"/>
</dbReference>
<evidence type="ECO:0000256" key="6">
    <source>
        <dbReference type="SAM" id="MobiDB-lite"/>
    </source>
</evidence>
<feature type="domain" description="TERF2-interacting telomeric protein 1 Myb" evidence="7">
    <location>
        <begin position="201"/>
        <end position="261"/>
    </location>
</feature>
<comment type="subunit">
    <text evidence="5">Homodimer.</text>
</comment>
<dbReference type="Pfam" id="PF08914">
    <property type="entry name" value="Myb_Rap1"/>
    <property type="match status" value="1"/>
</dbReference>
<dbReference type="GO" id="GO:0070187">
    <property type="term" value="C:shelterin complex"/>
    <property type="evidence" value="ECO:0007669"/>
    <property type="project" value="TreeGrafter"/>
</dbReference>
<name>A0A166U152_9AGAM</name>
<evidence type="ECO:0000256" key="4">
    <source>
        <dbReference type="ARBA" id="ARBA00023242"/>
    </source>
</evidence>
<reference evidence="8" key="1">
    <citation type="journal article" date="2016" name="Mol. Biol. Evol.">
        <title>Comparative Genomics of Early-Diverging Mushroom-Forming Fungi Provides Insights into the Origins of Lignocellulose Decay Capabilities.</title>
        <authorList>
            <person name="Nagy L.G."/>
            <person name="Riley R."/>
            <person name="Tritt A."/>
            <person name="Adam C."/>
            <person name="Daum C."/>
            <person name="Floudas D."/>
            <person name="Sun H."/>
            <person name="Yadav J.S."/>
            <person name="Pangilinan J."/>
            <person name="Larsson K.H."/>
            <person name="Matsuura K."/>
            <person name="Barry K."/>
            <person name="Labutti K."/>
            <person name="Kuo R."/>
            <person name="Ohm R.A."/>
            <person name="Bhattacharya S.S."/>
            <person name="Shirouzu T."/>
            <person name="Yoshinaga Y."/>
            <person name="Martin F.M."/>
            <person name="Grigoriev I.V."/>
            <person name="Hibbett D.S."/>
        </authorList>
    </citation>
    <scope>NUCLEOTIDE SEQUENCE [LARGE SCALE GENOMIC DNA]</scope>
    <source>
        <strain evidence="8">CBS 109695</strain>
    </source>
</reference>